<dbReference type="Pfam" id="PF05618">
    <property type="entry name" value="Zn_protease"/>
    <property type="match status" value="1"/>
</dbReference>
<evidence type="ECO:0000259" key="1">
    <source>
        <dbReference type="Pfam" id="PF05618"/>
    </source>
</evidence>
<keyword evidence="2" id="KW-0378">Hydrolase</keyword>
<proteinExistence type="predicted"/>
<feature type="domain" description="Retropepsin-like aspartic endopeptidase" evidence="1">
    <location>
        <begin position="8"/>
        <end position="140"/>
    </location>
</feature>
<evidence type="ECO:0000313" key="2">
    <source>
        <dbReference type="EMBL" id="QEQ98336.1"/>
    </source>
</evidence>
<dbReference type="PANTHER" id="PTHR38037:SF1">
    <property type="entry name" value="ATP-DEPENDENT ZINC PROTEASE DOMAIN-CONTAINING PROTEIN-RELATED"/>
    <property type="match status" value="1"/>
</dbReference>
<dbReference type="KEGG" id="ncu:F0U83_04930"/>
<protein>
    <submittedName>
        <fullName evidence="2">ATP-dependent zinc protease</fullName>
    </submittedName>
</protein>
<dbReference type="Gene3D" id="2.40.70.10">
    <property type="entry name" value="Acid Proteases"/>
    <property type="match status" value="1"/>
</dbReference>
<dbReference type="SUPFAM" id="SSF50630">
    <property type="entry name" value="Acid proteases"/>
    <property type="match status" value="1"/>
</dbReference>
<dbReference type="GO" id="GO:0008233">
    <property type="term" value="F:peptidase activity"/>
    <property type="evidence" value="ECO:0007669"/>
    <property type="project" value="UniProtKB-KW"/>
</dbReference>
<name>A0A5P1RH00_9GAMM</name>
<dbReference type="InterPro" id="IPR008503">
    <property type="entry name" value="Asp_endopeptidase"/>
</dbReference>
<dbReference type="InterPro" id="IPR021109">
    <property type="entry name" value="Peptidase_aspartic_dom_sf"/>
</dbReference>
<keyword evidence="2" id="KW-0645">Protease</keyword>
<accession>A0A5P1RH00</accession>
<sequence>MQYQRVTAGWREWVSLPELGIHWIKAKMDTGARTSCIHAFEVEAFNNDQGEEWVRFALHPHQEETETVIRCEAPILDVRKVTDSGGHSEMRYVIKTPLLCGGRTWPIEITLTNRDIMKFRMLIGRTAMLSKLMIDPELSYQFGKPEF</sequence>
<evidence type="ECO:0000313" key="3">
    <source>
        <dbReference type="Proteomes" id="UP000324760"/>
    </source>
</evidence>
<dbReference type="EMBL" id="CP043869">
    <property type="protein sequence ID" value="QEQ98336.1"/>
    <property type="molecule type" value="Genomic_DNA"/>
</dbReference>
<dbReference type="GO" id="GO:0006508">
    <property type="term" value="P:proteolysis"/>
    <property type="evidence" value="ECO:0007669"/>
    <property type="project" value="UniProtKB-KW"/>
</dbReference>
<reference evidence="2 3" key="1">
    <citation type="journal article" date="2019" name="Biochem. Eng. J.">
        <title>Metabolic engineering of the marine bacteria Neptunomonas concharum for the production of acetoin and meso-2,3-butanediol from acetate.</title>
        <authorList>
            <person name="Li W."/>
            <person name="Pu N."/>
            <person name="Liu C.-X."/>
            <person name="Yuan Q.-P."/>
            <person name="Li Z.-J."/>
        </authorList>
    </citation>
    <scope>NUCLEOTIDE SEQUENCE [LARGE SCALE GENOMIC DNA]</scope>
    <source>
        <strain evidence="2 3">JCM17730</strain>
    </source>
</reference>
<dbReference type="PANTHER" id="PTHR38037">
    <property type="entry name" value="ZN_PROTEASE DOMAIN-CONTAINING PROTEIN"/>
    <property type="match status" value="1"/>
</dbReference>
<keyword evidence="3" id="KW-1185">Reference proteome</keyword>
<organism evidence="2 3">
    <name type="scientific">Neptunomonas concharum</name>
    <dbReference type="NCBI Taxonomy" id="1031538"/>
    <lineage>
        <taxon>Bacteria</taxon>
        <taxon>Pseudomonadati</taxon>
        <taxon>Pseudomonadota</taxon>
        <taxon>Gammaproteobacteria</taxon>
        <taxon>Oceanospirillales</taxon>
        <taxon>Oceanospirillaceae</taxon>
        <taxon>Neptunomonas</taxon>
    </lineage>
</organism>
<gene>
    <name evidence="2" type="ORF">F0U83_04930</name>
</gene>
<dbReference type="OrthoDB" id="9782977at2"/>
<dbReference type="Proteomes" id="UP000324760">
    <property type="component" value="Chromosome"/>
</dbReference>
<dbReference type="AlphaFoldDB" id="A0A5P1RH00"/>